<comment type="caution">
    <text evidence="11">The sequence shown here is derived from an EMBL/GenBank/DDBJ whole genome shotgun (WGS) entry which is preliminary data.</text>
</comment>
<sequence>MSADAESTGGEAPAVELRGIHKSFNGLSVLRGVDFEVAPCEVHALAGENGAGKSTLMKILQGVHRPDSGEIHLRGRRLQLSSTKDARAAGIGMVFQEFSLVPTLTVAQNIFLNYEPRRRGLIDDREAVERARALLADMGVDLDPAAQVGSLPTGAWQLTEIAKALAQQASVLIMDEPTASLAKDEVDALFALISRLTQRGISIIYISHRMEEVYRIADRITVLRDGTRVLTDELSRLSPEQIVEAIVGRTVENALQWQPREVDRAGAPLLEARNLRSATGVSDVSLEVHRGEIVGLAGLMGSGRTEVARCLFGVDKLESGEILLHGRRREITSPAAAIDQGIAMVPEDRRLQGLVLDHSIRDNLLLPLLDGLKRGPFVDDGRGTSTVAALVDKLQIRAASVSRPVRLLSGGNQQKVVIAKWLATDPDLLILDEPTAGVDVGTKQEIIELIRGLADEGKGIIVISSELPELLAISDRIVVLRHGTVAAGLDRAGIADEESLQLAIQGV</sequence>
<proteinExistence type="predicted"/>
<dbReference type="InterPro" id="IPR027417">
    <property type="entry name" value="P-loop_NTPase"/>
</dbReference>
<dbReference type="SMART" id="SM00382">
    <property type="entry name" value="AAA"/>
    <property type="match status" value="2"/>
</dbReference>
<evidence type="ECO:0000256" key="5">
    <source>
        <dbReference type="ARBA" id="ARBA00022737"/>
    </source>
</evidence>
<keyword evidence="9" id="KW-0472">Membrane</keyword>
<keyword evidence="7 11" id="KW-0067">ATP-binding</keyword>
<evidence type="ECO:0000256" key="7">
    <source>
        <dbReference type="ARBA" id="ARBA00022840"/>
    </source>
</evidence>
<feature type="domain" description="ABC transporter" evidence="10">
    <location>
        <begin position="257"/>
        <end position="507"/>
    </location>
</feature>
<evidence type="ECO:0000256" key="8">
    <source>
        <dbReference type="ARBA" id="ARBA00022967"/>
    </source>
</evidence>
<dbReference type="Gene3D" id="3.40.50.300">
    <property type="entry name" value="P-loop containing nucleotide triphosphate hydrolases"/>
    <property type="match status" value="2"/>
</dbReference>
<dbReference type="Pfam" id="PF00005">
    <property type="entry name" value="ABC_tran"/>
    <property type="match status" value="2"/>
</dbReference>
<evidence type="ECO:0000313" key="12">
    <source>
        <dbReference type="Proteomes" id="UP000323946"/>
    </source>
</evidence>
<dbReference type="InterPro" id="IPR050107">
    <property type="entry name" value="ABC_carbohydrate_import_ATPase"/>
</dbReference>
<dbReference type="SUPFAM" id="SSF52540">
    <property type="entry name" value="P-loop containing nucleoside triphosphate hydrolases"/>
    <property type="match status" value="2"/>
</dbReference>
<dbReference type="CDD" id="cd03215">
    <property type="entry name" value="ABC_Carb_Monos_II"/>
    <property type="match status" value="1"/>
</dbReference>
<keyword evidence="2" id="KW-0813">Transport</keyword>
<organism evidence="11 12">
    <name type="scientific">Saccharopolyspora hirsuta</name>
    <dbReference type="NCBI Taxonomy" id="1837"/>
    <lineage>
        <taxon>Bacteria</taxon>
        <taxon>Bacillati</taxon>
        <taxon>Actinomycetota</taxon>
        <taxon>Actinomycetes</taxon>
        <taxon>Pseudonocardiales</taxon>
        <taxon>Pseudonocardiaceae</taxon>
        <taxon>Saccharopolyspora</taxon>
    </lineage>
</organism>
<evidence type="ECO:0000256" key="1">
    <source>
        <dbReference type="ARBA" id="ARBA00004202"/>
    </source>
</evidence>
<accession>A0A5M7CCY0</accession>
<dbReference type="Proteomes" id="UP000323946">
    <property type="component" value="Unassembled WGS sequence"/>
</dbReference>
<evidence type="ECO:0000313" key="11">
    <source>
        <dbReference type="EMBL" id="KAA5837988.1"/>
    </source>
</evidence>
<dbReference type="OrthoDB" id="7757085at2"/>
<dbReference type="FunFam" id="3.40.50.300:FF:000127">
    <property type="entry name" value="Ribose import ATP-binding protein RbsA"/>
    <property type="match status" value="1"/>
</dbReference>
<dbReference type="PROSITE" id="PS50893">
    <property type="entry name" value="ABC_TRANSPORTER_2"/>
    <property type="match status" value="2"/>
</dbReference>
<keyword evidence="6" id="KW-0547">Nucleotide-binding</keyword>
<evidence type="ECO:0000256" key="4">
    <source>
        <dbReference type="ARBA" id="ARBA00022597"/>
    </source>
</evidence>
<reference evidence="11 12" key="1">
    <citation type="submission" date="2019-09" db="EMBL/GenBank/DDBJ databases">
        <title>Draft genome sequence of the thermophilic Saccharopolyspora hirsuta VKM Ac-666T.</title>
        <authorList>
            <person name="Lobastova T.G."/>
            <person name="Fokina V."/>
            <person name="Bragin E.Y."/>
            <person name="Shtratnikova V.Y."/>
            <person name="Starodumova I.P."/>
            <person name="Tarlachkov S.V."/>
            <person name="Donova M.V."/>
        </authorList>
    </citation>
    <scope>NUCLEOTIDE SEQUENCE [LARGE SCALE GENOMIC DNA]</scope>
    <source>
        <strain evidence="11 12">VKM Ac-666</strain>
    </source>
</reference>
<dbReference type="PROSITE" id="PS00211">
    <property type="entry name" value="ABC_TRANSPORTER_1"/>
    <property type="match status" value="1"/>
</dbReference>
<gene>
    <name evidence="11" type="ORF">F1721_00485</name>
</gene>
<feature type="domain" description="ABC transporter" evidence="10">
    <location>
        <begin position="15"/>
        <end position="250"/>
    </location>
</feature>
<dbReference type="GO" id="GO:0005524">
    <property type="term" value="F:ATP binding"/>
    <property type="evidence" value="ECO:0007669"/>
    <property type="project" value="UniProtKB-KW"/>
</dbReference>
<keyword evidence="3" id="KW-1003">Cell membrane</keyword>
<dbReference type="InterPro" id="IPR017871">
    <property type="entry name" value="ABC_transporter-like_CS"/>
</dbReference>
<dbReference type="AlphaFoldDB" id="A0A5M7CCY0"/>
<evidence type="ECO:0000256" key="6">
    <source>
        <dbReference type="ARBA" id="ARBA00022741"/>
    </source>
</evidence>
<keyword evidence="12" id="KW-1185">Reference proteome</keyword>
<keyword evidence="4" id="KW-0762">Sugar transport</keyword>
<dbReference type="RefSeq" id="WP_150064494.1">
    <property type="nucleotide sequence ID" value="NZ_VWPH01000001.1"/>
</dbReference>
<dbReference type="CDD" id="cd03216">
    <property type="entry name" value="ABC_Carb_Monos_I"/>
    <property type="match status" value="1"/>
</dbReference>
<keyword evidence="8" id="KW-1278">Translocase</keyword>
<dbReference type="PANTHER" id="PTHR43790">
    <property type="entry name" value="CARBOHYDRATE TRANSPORT ATP-BINDING PROTEIN MG119-RELATED"/>
    <property type="match status" value="1"/>
</dbReference>
<protein>
    <submittedName>
        <fullName evidence="11">Sugar ABC transporter ATP-binding protein</fullName>
    </submittedName>
</protein>
<evidence type="ECO:0000256" key="3">
    <source>
        <dbReference type="ARBA" id="ARBA00022475"/>
    </source>
</evidence>
<dbReference type="InterPro" id="IPR003593">
    <property type="entry name" value="AAA+_ATPase"/>
</dbReference>
<dbReference type="InterPro" id="IPR003439">
    <property type="entry name" value="ABC_transporter-like_ATP-bd"/>
</dbReference>
<dbReference type="GO" id="GO:0016887">
    <property type="term" value="F:ATP hydrolysis activity"/>
    <property type="evidence" value="ECO:0007669"/>
    <property type="project" value="InterPro"/>
</dbReference>
<evidence type="ECO:0000256" key="9">
    <source>
        <dbReference type="ARBA" id="ARBA00023136"/>
    </source>
</evidence>
<dbReference type="SMR" id="A0A5M7CCY0"/>
<evidence type="ECO:0000256" key="2">
    <source>
        <dbReference type="ARBA" id="ARBA00022448"/>
    </source>
</evidence>
<dbReference type="PANTHER" id="PTHR43790:SF3">
    <property type="entry name" value="D-ALLOSE IMPORT ATP-BINDING PROTEIN ALSA-RELATED"/>
    <property type="match status" value="1"/>
</dbReference>
<evidence type="ECO:0000259" key="10">
    <source>
        <dbReference type="PROSITE" id="PS50893"/>
    </source>
</evidence>
<dbReference type="GO" id="GO:0005886">
    <property type="term" value="C:plasma membrane"/>
    <property type="evidence" value="ECO:0007669"/>
    <property type="project" value="UniProtKB-SubCell"/>
</dbReference>
<keyword evidence="5" id="KW-0677">Repeat</keyword>
<comment type="subcellular location">
    <subcellularLocation>
        <location evidence="1">Cell membrane</location>
        <topology evidence="1">Peripheral membrane protein</topology>
    </subcellularLocation>
</comment>
<dbReference type="EMBL" id="VWPH01000001">
    <property type="protein sequence ID" value="KAA5837988.1"/>
    <property type="molecule type" value="Genomic_DNA"/>
</dbReference>
<name>A0A5M7CCY0_SACHI</name>